<evidence type="ECO:0000256" key="2">
    <source>
        <dbReference type="ARBA" id="ARBA00023295"/>
    </source>
</evidence>
<feature type="domain" description="GH16" evidence="3">
    <location>
        <begin position="45"/>
        <end position="97"/>
    </location>
</feature>
<keyword evidence="2" id="KW-0326">Glycosidase</keyword>
<dbReference type="GO" id="GO:0004553">
    <property type="term" value="F:hydrolase activity, hydrolyzing O-glycosyl compounds"/>
    <property type="evidence" value="ECO:0007669"/>
    <property type="project" value="InterPro"/>
</dbReference>
<keyword evidence="5" id="KW-1185">Reference proteome</keyword>
<name>A0AA38GCG4_TAXCH</name>
<comment type="caution">
    <text evidence="4">The sequence shown here is derived from an EMBL/GenBank/DDBJ whole genome shotgun (WGS) entry which is preliminary data.</text>
</comment>
<dbReference type="SUPFAM" id="SSF49899">
    <property type="entry name" value="Concanavalin A-like lectins/glucanases"/>
    <property type="match status" value="1"/>
</dbReference>
<dbReference type="InterPro" id="IPR000757">
    <property type="entry name" value="Beta-glucanase-like"/>
</dbReference>
<dbReference type="AlphaFoldDB" id="A0AA38GCG4"/>
<evidence type="ECO:0000313" key="5">
    <source>
        <dbReference type="Proteomes" id="UP000824469"/>
    </source>
</evidence>
<evidence type="ECO:0000259" key="3">
    <source>
        <dbReference type="Pfam" id="PF00722"/>
    </source>
</evidence>
<dbReference type="Proteomes" id="UP000824469">
    <property type="component" value="Unassembled WGS sequence"/>
</dbReference>
<reference evidence="4 5" key="1">
    <citation type="journal article" date="2021" name="Nat. Plants">
        <title>The Taxus genome provides insights into paclitaxel biosynthesis.</title>
        <authorList>
            <person name="Xiong X."/>
            <person name="Gou J."/>
            <person name="Liao Q."/>
            <person name="Li Y."/>
            <person name="Zhou Q."/>
            <person name="Bi G."/>
            <person name="Li C."/>
            <person name="Du R."/>
            <person name="Wang X."/>
            <person name="Sun T."/>
            <person name="Guo L."/>
            <person name="Liang H."/>
            <person name="Lu P."/>
            <person name="Wu Y."/>
            <person name="Zhang Z."/>
            <person name="Ro D.K."/>
            <person name="Shang Y."/>
            <person name="Huang S."/>
            <person name="Yan J."/>
        </authorList>
    </citation>
    <scope>NUCLEOTIDE SEQUENCE [LARGE SCALE GENOMIC DNA]</scope>
    <source>
        <strain evidence="4">Ta-2019</strain>
    </source>
</reference>
<proteinExistence type="predicted"/>
<evidence type="ECO:0000256" key="1">
    <source>
        <dbReference type="ARBA" id="ARBA00022801"/>
    </source>
</evidence>
<dbReference type="Gene3D" id="2.60.120.200">
    <property type="match status" value="1"/>
</dbReference>
<gene>
    <name evidence="4" type="ORF">KI387_015303</name>
</gene>
<evidence type="ECO:0000313" key="4">
    <source>
        <dbReference type="EMBL" id="KAH9320664.1"/>
    </source>
</evidence>
<dbReference type="Pfam" id="PF00722">
    <property type="entry name" value="Glyco_hydro_16"/>
    <property type="match status" value="1"/>
</dbReference>
<dbReference type="PANTHER" id="PTHR31062">
    <property type="entry name" value="XYLOGLUCAN ENDOTRANSGLUCOSYLASE/HYDROLASE PROTEIN 8-RELATED"/>
    <property type="match status" value="1"/>
</dbReference>
<dbReference type="SUPFAM" id="SSF81383">
    <property type="entry name" value="F-box domain"/>
    <property type="match status" value="1"/>
</dbReference>
<organism evidence="4 5">
    <name type="scientific">Taxus chinensis</name>
    <name type="common">Chinese yew</name>
    <name type="synonym">Taxus wallichiana var. chinensis</name>
    <dbReference type="NCBI Taxonomy" id="29808"/>
    <lineage>
        <taxon>Eukaryota</taxon>
        <taxon>Viridiplantae</taxon>
        <taxon>Streptophyta</taxon>
        <taxon>Embryophyta</taxon>
        <taxon>Tracheophyta</taxon>
        <taxon>Spermatophyta</taxon>
        <taxon>Pinopsida</taxon>
        <taxon>Pinidae</taxon>
        <taxon>Conifers II</taxon>
        <taxon>Cupressales</taxon>
        <taxon>Taxaceae</taxon>
        <taxon>Taxus</taxon>
    </lineage>
</organism>
<dbReference type="InterPro" id="IPR013320">
    <property type="entry name" value="ConA-like_dom_sf"/>
</dbReference>
<protein>
    <recommendedName>
        <fullName evidence="3">GH16 domain-containing protein</fullName>
    </recommendedName>
</protein>
<dbReference type="InterPro" id="IPR044791">
    <property type="entry name" value="Beta-glucanase/XTH"/>
</dbReference>
<accession>A0AA38GCG4</accession>
<dbReference type="InterPro" id="IPR036047">
    <property type="entry name" value="F-box-like_dom_sf"/>
</dbReference>
<feature type="non-terminal residue" evidence="4">
    <location>
        <position position="118"/>
    </location>
</feature>
<dbReference type="EMBL" id="JAHRHJ020000003">
    <property type="protein sequence ID" value="KAH9320664.1"/>
    <property type="molecule type" value="Genomic_DNA"/>
</dbReference>
<sequence>LKILILKGLPVVVIAKMVCVCIKFRYLASNDELWKQKYLDGEEEGFSVDGSLVRVFRNNQELGVPYPKKQPMRIYSSLWNAEDWATRGGLIKTDWTKVPFLTSFRNFNFKPDIVEEEA</sequence>
<keyword evidence="1" id="KW-0378">Hydrolase</keyword>
<dbReference type="GO" id="GO:0005975">
    <property type="term" value="P:carbohydrate metabolic process"/>
    <property type="evidence" value="ECO:0007669"/>
    <property type="project" value="InterPro"/>
</dbReference>